<keyword evidence="1" id="KW-0808">Transferase</keyword>
<evidence type="ECO:0000256" key="1">
    <source>
        <dbReference type="PROSITE-ProRule" id="PRU00781"/>
    </source>
</evidence>
<sequence length="137" mass="15237">MAIGQGIFGLPEKTEVDSTEASDLMNSLNFRRTGKVGSRTEQSPSCTTVPIGSQIEDEGGLRATDEENTDLATIYYLGVIDILMPWGTGKRIENFWKGLSADRHKISPVPPVEYAEWFFKFMKAIMRGGKGNPQEFM</sequence>
<keyword evidence="5" id="KW-1185">Reference proteome</keyword>
<dbReference type="PANTHER" id="PTHR23086:SF8">
    <property type="entry name" value="PHOSPHATIDYLINOSITOL 5-PHOSPHATE 4-KINASE, ISOFORM A"/>
    <property type="match status" value="1"/>
</dbReference>
<gene>
    <name evidence="4" type="ORF">GYMLUDRAFT_64937</name>
</gene>
<keyword evidence="1" id="KW-0067">ATP-binding</keyword>
<dbReference type="Gene3D" id="3.30.810.10">
    <property type="entry name" value="2-Layer Sandwich"/>
    <property type="match status" value="1"/>
</dbReference>
<dbReference type="Proteomes" id="UP000053593">
    <property type="component" value="Unassembled WGS sequence"/>
</dbReference>
<accession>A0A0D0C8Y8</accession>
<dbReference type="GO" id="GO:0046854">
    <property type="term" value="P:phosphatidylinositol phosphate biosynthetic process"/>
    <property type="evidence" value="ECO:0007669"/>
    <property type="project" value="TreeGrafter"/>
</dbReference>
<dbReference type="PROSITE" id="PS51455">
    <property type="entry name" value="PIPK"/>
    <property type="match status" value="1"/>
</dbReference>
<keyword evidence="1" id="KW-0418">Kinase</keyword>
<feature type="compositionally biased region" description="Polar residues" evidence="2">
    <location>
        <begin position="39"/>
        <end position="51"/>
    </location>
</feature>
<feature type="domain" description="PIPK" evidence="3">
    <location>
        <begin position="1"/>
        <end position="126"/>
    </location>
</feature>
<evidence type="ECO:0000259" key="3">
    <source>
        <dbReference type="PROSITE" id="PS51455"/>
    </source>
</evidence>
<dbReference type="GO" id="GO:0005886">
    <property type="term" value="C:plasma membrane"/>
    <property type="evidence" value="ECO:0007669"/>
    <property type="project" value="TreeGrafter"/>
</dbReference>
<protein>
    <recommendedName>
        <fullName evidence="3">PIPK domain-containing protein</fullName>
    </recommendedName>
</protein>
<dbReference type="GO" id="GO:0016308">
    <property type="term" value="F:1-phosphatidylinositol-4-phosphate 5-kinase activity"/>
    <property type="evidence" value="ECO:0007669"/>
    <property type="project" value="TreeGrafter"/>
</dbReference>
<keyword evidence="1" id="KW-0547">Nucleotide-binding</keyword>
<feature type="region of interest" description="Disordered" evidence="2">
    <location>
        <begin position="34"/>
        <end position="53"/>
    </location>
</feature>
<reference evidence="4 5" key="1">
    <citation type="submission" date="2014-04" db="EMBL/GenBank/DDBJ databases">
        <title>Evolutionary Origins and Diversification of the Mycorrhizal Mutualists.</title>
        <authorList>
            <consortium name="DOE Joint Genome Institute"/>
            <consortium name="Mycorrhizal Genomics Consortium"/>
            <person name="Kohler A."/>
            <person name="Kuo A."/>
            <person name="Nagy L.G."/>
            <person name="Floudas D."/>
            <person name="Copeland A."/>
            <person name="Barry K.W."/>
            <person name="Cichocki N."/>
            <person name="Veneault-Fourrey C."/>
            <person name="LaButti K."/>
            <person name="Lindquist E.A."/>
            <person name="Lipzen A."/>
            <person name="Lundell T."/>
            <person name="Morin E."/>
            <person name="Murat C."/>
            <person name="Riley R."/>
            <person name="Ohm R."/>
            <person name="Sun H."/>
            <person name="Tunlid A."/>
            <person name="Henrissat B."/>
            <person name="Grigoriev I.V."/>
            <person name="Hibbett D.S."/>
            <person name="Martin F."/>
        </authorList>
    </citation>
    <scope>NUCLEOTIDE SEQUENCE [LARGE SCALE GENOMIC DNA]</scope>
    <source>
        <strain evidence="4 5">FD-317 M1</strain>
    </source>
</reference>
<dbReference type="HOGENOM" id="CLU_1865340_0_0_1"/>
<dbReference type="PANTHER" id="PTHR23086">
    <property type="entry name" value="PHOSPHATIDYLINOSITOL-4-PHOSPHATE 5-KINASE"/>
    <property type="match status" value="1"/>
</dbReference>
<dbReference type="InterPro" id="IPR002498">
    <property type="entry name" value="PInositol-4-P-4/5-kinase_core"/>
</dbReference>
<dbReference type="OrthoDB" id="20783at2759"/>
<organism evidence="4 5">
    <name type="scientific">Collybiopsis luxurians FD-317 M1</name>
    <dbReference type="NCBI Taxonomy" id="944289"/>
    <lineage>
        <taxon>Eukaryota</taxon>
        <taxon>Fungi</taxon>
        <taxon>Dikarya</taxon>
        <taxon>Basidiomycota</taxon>
        <taxon>Agaricomycotina</taxon>
        <taxon>Agaricomycetes</taxon>
        <taxon>Agaricomycetidae</taxon>
        <taxon>Agaricales</taxon>
        <taxon>Marasmiineae</taxon>
        <taxon>Omphalotaceae</taxon>
        <taxon>Collybiopsis</taxon>
        <taxon>Collybiopsis luxurians</taxon>
    </lineage>
</organism>
<evidence type="ECO:0000313" key="4">
    <source>
        <dbReference type="EMBL" id="KIK51258.1"/>
    </source>
</evidence>
<name>A0A0D0C8Y8_9AGAR</name>
<dbReference type="Pfam" id="PF01504">
    <property type="entry name" value="PIP5K"/>
    <property type="match status" value="1"/>
</dbReference>
<dbReference type="SUPFAM" id="SSF56104">
    <property type="entry name" value="SAICAR synthase-like"/>
    <property type="match status" value="1"/>
</dbReference>
<dbReference type="GO" id="GO:0005524">
    <property type="term" value="F:ATP binding"/>
    <property type="evidence" value="ECO:0007669"/>
    <property type="project" value="UniProtKB-UniRule"/>
</dbReference>
<evidence type="ECO:0000256" key="2">
    <source>
        <dbReference type="SAM" id="MobiDB-lite"/>
    </source>
</evidence>
<dbReference type="AlphaFoldDB" id="A0A0D0C8Y8"/>
<proteinExistence type="predicted"/>
<dbReference type="EMBL" id="KN834868">
    <property type="protein sequence ID" value="KIK51258.1"/>
    <property type="molecule type" value="Genomic_DNA"/>
</dbReference>
<dbReference type="InterPro" id="IPR023610">
    <property type="entry name" value="PInositol-4/5-P-5/4-kinase"/>
</dbReference>
<dbReference type="InterPro" id="IPR027483">
    <property type="entry name" value="PInositol-4-P-4/5-kinase_C_sf"/>
</dbReference>
<evidence type="ECO:0000313" key="5">
    <source>
        <dbReference type="Proteomes" id="UP000053593"/>
    </source>
</evidence>